<dbReference type="InterPro" id="IPR011016">
    <property type="entry name" value="Znf_RING-CH"/>
</dbReference>
<dbReference type="SMART" id="SM00744">
    <property type="entry name" value="RINGv"/>
    <property type="match status" value="1"/>
</dbReference>
<dbReference type="PROSITE" id="PS50089">
    <property type="entry name" value="ZF_RING_2"/>
    <property type="match status" value="1"/>
</dbReference>
<dbReference type="Gene3D" id="3.30.40.10">
    <property type="entry name" value="Zinc/RING finger domain, C3HC4 (zinc finger)"/>
    <property type="match status" value="1"/>
</dbReference>
<name>A0A445G1Q7_GLYSO</name>
<proteinExistence type="predicted"/>
<keyword evidence="1" id="KW-0479">Metal-binding</keyword>
<feature type="domain" description="RING-type" evidence="6">
    <location>
        <begin position="86"/>
        <end position="133"/>
    </location>
</feature>
<evidence type="ECO:0000256" key="4">
    <source>
        <dbReference type="PROSITE-ProRule" id="PRU00175"/>
    </source>
</evidence>
<evidence type="ECO:0000256" key="3">
    <source>
        <dbReference type="ARBA" id="ARBA00022833"/>
    </source>
</evidence>
<evidence type="ECO:0000256" key="5">
    <source>
        <dbReference type="SAM" id="Phobius"/>
    </source>
</evidence>
<evidence type="ECO:0000256" key="2">
    <source>
        <dbReference type="ARBA" id="ARBA00022771"/>
    </source>
</evidence>
<dbReference type="Proteomes" id="UP000289340">
    <property type="component" value="Chromosome 17"/>
</dbReference>
<dbReference type="PANTHER" id="PTHR45969:SF11">
    <property type="entry name" value="RING_U-BOX SUPERFAMILY PROTEIN"/>
    <property type="match status" value="1"/>
</dbReference>
<dbReference type="SMR" id="A0A445G1Q7"/>
<dbReference type="InterPro" id="IPR013083">
    <property type="entry name" value="Znf_RING/FYVE/PHD"/>
</dbReference>
<dbReference type="GO" id="GO:0008270">
    <property type="term" value="F:zinc ion binding"/>
    <property type="evidence" value="ECO:0007669"/>
    <property type="project" value="UniProtKB-KW"/>
</dbReference>
<reference evidence="7 8" key="1">
    <citation type="submission" date="2018-09" db="EMBL/GenBank/DDBJ databases">
        <title>A high-quality reference genome of wild soybean provides a powerful tool to mine soybean genomes.</title>
        <authorList>
            <person name="Xie M."/>
            <person name="Chung C.Y.L."/>
            <person name="Li M.-W."/>
            <person name="Wong F.-L."/>
            <person name="Chan T.-F."/>
            <person name="Lam H.-M."/>
        </authorList>
    </citation>
    <scope>NUCLEOTIDE SEQUENCE [LARGE SCALE GENOMIC DNA]</scope>
    <source>
        <strain evidence="8">cv. W05</strain>
        <tissue evidence="7">Hypocotyl of etiolated seedlings</tissue>
    </source>
</reference>
<feature type="transmembrane region" description="Helical" evidence="5">
    <location>
        <begin position="17"/>
        <end position="39"/>
    </location>
</feature>
<dbReference type="GO" id="GO:0061630">
    <property type="term" value="F:ubiquitin protein ligase activity"/>
    <property type="evidence" value="ECO:0007669"/>
    <property type="project" value="TreeGrafter"/>
</dbReference>
<keyword evidence="2 4" id="KW-0863">Zinc-finger</keyword>
<protein>
    <submittedName>
        <fullName evidence="7">RING-H2 finger protein ATL80</fullName>
    </submittedName>
</protein>
<evidence type="ECO:0000256" key="1">
    <source>
        <dbReference type="ARBA" id="ARBA00022723"/>
    </source>
</evidence>
<gene>
    <name evidence="7" type="ORF">D0Y65_044856</name>
</gene>
<dbReference type="Pfam" id="PF13639">
    <property type="entry name" value="zf-RING_2"/>
    <property type="match status" value="1"/>
</dbReference>
<keyword evidence="5" id="KW-0812">Transmembrane</keyword>
<comment type="caution">
    <text evidence="7">The sequence shown here is derived from an EMBL/GenBank/DDBJ whole genome shotgun (WGS) entry which is preliminary data.</text>
</comment>
<dbReference type="Gramene" id="XM_028353682.1">
    <property type="protein sequence ID" value="XP_028209483.1"/>
    <property type="gene ID" value="LOC114392516"/>
</dbReference>
<evidence type="ECO:0000259" key="6">
    <source>
        <dbReference type="PROSITE" id="PS50089"/>
    </source>
</evidence>
<dbReference type="EMBL" id="QZWG01000017">
    <property type="protein sequence ID" value="RZB55193.1"/>
    <property type="molecule type" value="Genomic_DNA"/>
</dbReference>
<accession>A0A445G1Q7</accession>
<dbReference type="AlphaFoldDB" id="A0A445G1Q7"/>
<sequence>MGFYAEDPLSGLTIGQAIYEVALMIAVLRWVLCLIFRVINDRRTTQSDETPTPEPCSQMTRDKDSILLLTTFGEIKERLPETEETCAVCLSQLSVEDEVRELMNCYHVFHRECIDRWLEHEHENHSATCPICRAPLLSSSCHHSSATCLPPPQPSWAVERLLYLFGDDLLPC</sequence>
<keyword evidence="5" id="KW-0472">Membrane</keyword>
<keyword evidence="5" id="KW-1133">Transmembrane helix</keyword>
<evidence type="ECO:0000313" key="7">
    <source>
        <dbReference type="EMBL" id="RZB55193.1"/>
    </source>
</evidence>
<dbReference type="PANTHER" id="PTHR45969">
    <property type="entry name" value="RING ZINC FINGER PROTEIN-RELATED"/>
    <property type="match status" value="1"/>
</dbReference>
<dbReference type="GO" id="GO:0016567">
    <property type="term" value="P:protein ubiquitination"/>
    <property type="evidence" value="ECO:0007669"/>
    <property type="project" value="TreeGrafter"/>
</dbReference>
<evidence type="ECO:0000313" key="8">
    <source>
        <dbReference type="Proteomes" id="UP000289340"/>
    </source>
</evidence>
<dbReference type="InterPro" id="IPR001841">
    <property type="entry name" value="Znf_RING"/>
</dbReference>
<dbReference type="SMART" id="SM00184">
    <property type="entry name" value="RING"/>
    <property type="match status" value="1"/>
</dbReference>
<dbReference type="SUPFAM" id="SSF57850">
    <property type="entry name" value="RING/U-box"/>
    <property type="match status" value="1"/>
</dbReference>
<keyword evidence="3" id="KW-0862">Zinc</keyword>
<organism evidence="7 8">
    <name type="scientific">Glycine soja</name>
    <name type="common">Wild soybean</name>
    <dbReference type="NCBI Taxonomy" id="3848"/>
    <lineage>
        <taxon>Eukaryota</taxon>
        <taxon>Viridiplantae</taxon>
        <taxon>Streptophyta</taxon>
        <taxon>Embryophyta</taxon>
        <taxon>Tracheophyta</taxon>
        <taxon>Spermatophyta</taxon>
        <taxon>Magnoliopsida</taxon>
        <taxon>eudicotyledons</taxon>
        <taxon>Gunneridae</taxon>
        <taxon>Pentapetalae</taxon>
        <taxon>rosids</taxon>
        <taxon>fabids</taxon>
        <taxon>Fabales</taxon>
        <taxon>Fabaceae</taxon>
        <taxon>Papilionoideae</taxon>
        <taxon>50 kb inversion clade</taxon>
        <taxon>NPAAA clade</taxon>
        <taxon>indigoferoid/millettioid clade</taxon>
        <taxon>Phaseoleae</taxon>
        <taxon>Glycine</taxon>
        <taxon>Glycine subgen. Soja</taxon>
    </lineage>
</organism>
<keyword evidence="8" id="KW-1185">Reference proteome</keyword>